<name>A0A4P7NVT5_PYROR</name>
<dbReference type="Proteomes" id="UP000294847">
    <property type="component" value="Chromosome 7"/>
</dbReference>
<dbReference type="EMBL" id="CP034210">
    <property type="protein sequence ID" value="QBZ66599.1"/>
    <property type="molecule type" value="Genomic_DNA"/>
</dbReference>
<evidence type="ECO:0000256" key="1">
    <source>
        <dbReference type="SAM" id="MobiDB-lite"/>
    </source>
</evidence>
<evidence type="ECO:0000313" key="2">
    <source>
        <dbReference type="EMBL" id="QBZ66599.1"/>
    </source>
</evidence>
<feature type="region of interest" description="Disordered" evidence="1">
    <location>
        <begin position="1"/>
        <end position="25"/>
    </location>
</feature>
<evidence type="ECO:0000313" key="3">
    <source>
        <dbReference type="Proteomes" id="UP000294847"/>
    </source>
</evidence>
<gene>
    <name evidence="2" type="ORF">PoMZ_13582</name>
</gene>
<reference evidence="2 3" key="1">
    <citation type="journal article" date="2019" name="Mol. Biol. Evol.">
        <title>Blast fungal genomes show frequent chromosomal changes, gene gains and losses, and effector gene turnover.</title>
        <authorList>
            <person name="Gomez Luciano L.B."/>
            <person name="Jason Tsai I."/>
            <person name="Chuma I."/>
            <person name="Tosa Y."/>
            <person name="Chen Y.H."/>
            <person name="Li J.Y."/>
            <person name="Li M.Y."/>
            <person name="Jade Lu M.Y."/>
            <person name="Nakayashiki H."/>
            <person name="Li W.H."/>
        </authorList>
    </citation>
    <scope>NUCLEOTIDE SEQUENCE [LARGE SCALE GENOMIC DNA]</scope>
    <source>
        <strain evidence="2">MZ5-1-6</strain>
    </source>
</reference>
<organism evidence="2 3">
    <name type="scientific">Pyricularia oryzae</name>
    <name type="common">Rice blast fungus</name>
    <name type="synonym">Magnaporthe oryzae</name>
    <dbReference type="NCBI Taxonomy" id="318829"/>
    <lineage>
        <taxon>Eukaryota</taxon>
        <taxon>Fungi</taxon>
        <taxon>Dikarya</taxon>
        <taxon>Ascomycota</taxon>
        <taxon>Pezizomycotina</taxon>
        <taxon>Sordariomycetes</taxon>
        <taxon>Sordariomycetidae</taxon>
        <taxon>Magnaporthales</taxon>
        <taxon>Pyriculariaceae</taxon>
        <taxon>Pyricularia</taxon>
    </lineage>
</organism>
<sequence>MPPISKTRQNKMRWHTSSSSGSLGFWRSSRSANACSPRFISSRPFILKTGLCALRGYIILFRLSLLVYLT</sequence>
<dbReference type="AlphaFoldDB" id="A0A4P7NVT5"/>
<protein>
    <submittedName>
        <fullName evidence="2">Uncharacterized protein</fullName>
    </submittedName>
</protein>
<accession>A0A4P7NVT5</accession>
<proteinExistence type="predicted"/>